<dbReference type="AlphaFoldDB" id="A0A2Z7D996"/>
<organism evidence="1 2">
    <name type="scientific">Dorcoceras hygrometricum</name>
    <dbReference type="NCBI Taxonomy" id="472368"/>
    <lineage>
        <taxon>Eukaryota</taxon>
        <taxon>Viridiplantae</taxon>
        <taxon>Streptophyta</taxon>
        <taxon>Embryophyta</taxon>
        <taxon>Tracheophyta</taxon>
        <taxon>Spermatophyta</taxon>
        <taxon>Magnoliopsida</taxon>
        <taxon>eudicotyledons</taxon>
        <taxon>Gunneridae</taxon>
        <taxon>Pentapetalae</taxon>
        <taxon>asterids</taxon>
        <taxon>lamiids</taxon>
        <taxon>Lamiales</taxon>
        <taxon>Gesneriaceae</taxon>
        <taxon>Didymocarpoideae</taxon>
        <taxon>Trichosporeae</taxon>
        <taxon>Loxocarpinae</taxon>
        <taxon>Dorcoceras</taxon>
    </lineage>
</organism>
<name>A0A2Z7D996_9LAMI</name>
<evidence type="ECO:0000313" key="1">
    <source>
        <dbReference type="EMBL" id="KZV53968.1"/>
    </source>
</evidence>
<reference evidence="1 2" key="1">
    <citation type="journal article" date="2015" name="Proc. Natl. Acad. Sci. U.S.A.">
        <title>The resurrection genome of Boea hygrometrica: A blueprint for survival of dehydration.</title>
        <authorList>
            <person name="Xiao L."/>
            <person name="Yang G."/>
            <person name="Zhang L."/>
            <person name="Yang X."/>
            <person name="Zhao S."/>
            <person name="Ji Z."/>
            <person name="Zhou Q."/>
            <person name="Hu M."/>
            <person name="Wang Y."/>
            <person name="Chen M."/>
            <person name="Xu Y."/>
            <person name="Jin H."/>
            <person name="Xiao X."/>
            <person name="Hu G."/>
            <person name="Bao F."/>
            <person name="Hu Y."/>
            <person name="Wan P."/>
            <person name="Li L."/>
            <person name="Deng X."/>
            <person name="Kuang T."/>
            <person name="Xiang C."/>
            <person name="Zhu J.K."/>
            <person name="Oliver M.J."/>
            <person name="He Y."/>
        </authorList>
    </citation>
    <scope>NUCLEOTIDE SEQUENCE [LARGE SCALE GENOMIC DNA]</scope>
    <source>
        <strain evidence="2">cv. XS01</strain>
    </source>
</reference>
<evidence type="ECO:0000313" key="2">
    <source>
        <dbReference type="Proteomes" id="UP000250235"/>
    </source>
</evidence>
<gene>
    <name evidence="1" type="ORF">F511_19508</name>
</gene>
<sequence>MELDREVAIFGSVFVCAEYRGTDLELVIQRGYGLDKLMQGRAAIPHSHLPAGICYPSCAEWLTTTNHELGNGRLSCLVHLLLSVLGFDPNIPLGLGLFCLPVVCSGFPGYSSGRGVGPAGGAPGGD</sequence>
<protein>
    <submittedName>
        <fullName evidence="1">P-loop containing nucleoside triphosphate hydrolases superfamily protein isoform 1</fullName>
    </submittedName>
</protein>
<keyword evidence="1" id="KW-0378">Hydrolase</keyword>
<dbReference type="GO" id="GO:0016787">
    <property type="term" value="F:hydrolase activity"/>
    <property type="evidence" value="ECO:0007669"/>
    <property type="project" value="UniProtKB-KW"/>
</dbReference>
<keyword evidence="2" id="KW-1185">Reference proteome</keyword>
<proteinExistence type="predicted"/>
<dbReference type="Proteomes" id="UP000250235">
    <property type="component" value="Unassembled WGS sequence"/>
</dbReference>
<accession>A0A2Z7D996</accession>
<dbReference type="EMBL" id="KQ989772">
    <property type="protein sequence ID" value="KZV53968.1"/>
    <property type="molecule type" value="Genomic_DNA"/>
</dbReference>